<keyword evidence="1" id="KW-0472">Membrane</keyword>
<dbReference type="AlphaFoldDB" id="A0A081I947"/>
<organism evidence="2 3">
    <name type="scientific">Plasmodium vinckei vinckei</name>
    <dbReference type="NCBI Taxonomy" id="54757"/>
    <lineage>
        <taxon>Eukaryota</taxon>
        <taxon>Sar</taxon>
        <taxon>Alveolata</taxon>
        <taxon>Apicomplexa</taxon>
        <taxon>Aconoidasida</taxon>
        <taxon>Haemosporida</taxon>
        <taxon>Plasmodiidae</taxon>
        <taxon>Plasmodium</taxon>
        <taxon>Plasmodium (Vinckeia)</taxon>
    </lineage>
</organism>
<accession>A0A081I947</accession>
<dbReference type="EMBL" id="KL446962">
    <property type="protein sequence ID" value="KEG00205.1"/>
    <property type="molecule type" value="Genomic_DNA"/>
</dbReference>
<gene>
    <name evidence="2" type="ORF">YYE_04947</name>
</gene>
<evidence type="ECO:0000313" key="3">
    <source>
        <dbReference type="Proteomes" id="UP000030681"/>
    </source>
</evidence>
<dbReference type="Proteomes" id="UP000030681">
    <property type="component" value="Unassembled WGS sequence"/>
</dbReference>
<dbReference type="Pfam" id="PF06022">
    <property type="entry name" value="Cir_Bir_Yir"/>
    <property type="match status" value="1"/>
</dbReference>
<keyword evidence="1" id="KW-1133">Transmembrane helix</keyword>
<evidence type="ECO:0000256" key="1">
    <source>
        <dbReference type="SAM" id="Phobius"/>
    </source>
</evidence>
<dbReference type="InterPro" id="IPR006477">
    <property type="entry name" value="Yir_bir_cir"/>
</dbReference>
<proteinExistence type="predicted"/>
<feature type="transmembrane region" description="Helical" evidence="1">
    <location>
        <begin position="276"/>
        <end position="297"/>
    </location>
</feature>
<protein>
    <recommendedName>
        <fullName evidence="4">PIR protein CIR protein</fullName>
    </recommendedName>
</protein>
<keyword evidence="1" id="KW-0812">Transmembrane</keyword>
<reference evidence="2 3" key="1">
    <citation type="submission" date="2013-02" db="EMBL/GenBank/DDBJ databases">
        <title>The Genome Sequence of Plasmodium vinckei vinckei.</title>
        <authorList>
            <consortium name="The Broad Institute Genome Sequencing Platform"/>
            <consortium name="The Broad Institute Genome Sequencing Center for Infectious Disease"/>
            <person name="Neafsey D."/>
            <person name="Cheeseman I."/>
            <person name="Volkman S."/>
            <person name="Adams J."/>
            <person name="Walker B."/>
            <person name="Young S.K."/>
            <person name="Zeng Q."/>
            <person name="Gargeya S."/>
            <person name="Fitzgerald M."/>
            <person name="Haas B."/>
            <person name="Abouelleil A."/>
            <person name="Alvarado L."/>
            <person name="Arachchi H.M."/>
            <person name="Berlin A.M."/>
            <person name="Chapman S.B."/>
            <person name="Dewar J."/>
            <person name="Goldberg J."/>
            <person name="Griggs A."/>
            <person name="Gujja S."/>
            <person name="Hansen M."/>
            <person name="Howarth C."/>
            <person name="Imamovic A."/>
            <person name="Larimer J."/>
            <person name="McCowan C."/>
            <person name="Murphy C."/>
            <person name="Neiman D."/>
            <person name="Pearson M."/>
            <person name="Priest M."/>
            <person name="Roberts A."/>
            <person name="Saif S."/>
            <person name="Shea T."/>
            <person name="Sisk P."/>
            <person name="Sykes S."/>
            <person name="Wortman J."/>
            <person name="Nusbaum C."/>
            <person name="Birren B."/>
        </authorList>
    </citation>
    <scope>NUCLEOTIDE SEQUENCE [LARGE SCALE GENOMIC DNA]</scope>
    <source>
        <strain evidence="3">vinckei</strain>
    </source>
</reference>
<evidence type="ECO:0000313" key="2">
    <source>
        <dbReference type="EMBL" id="KEG00205.1"/>
    </source>
</evidence>
<evidence type="ECO:0008006" key="4">
    <source>
        <dbReference type="Google" id="ProtNLM"/>
    </source>
</evidence>
<sequence>MNVNMVCDFFNSNFLCVFDILLYCQIFNPIWAYFPNTLKDGNYQFNDDDDNIIKSYCKDNIDKCETDLDKINVGCFVLFEIFFKDSNSLMENAKNNINIAGYILGWLSYMLSLKENVGINNLQDFYDKYIKNKEMYNKKLTDVIGYDSYMDLIDKYKELMTINISSMPDFYGPLKSLCDMYTECIRSKSDCTNCLEKAKDFDSKYRELNGSDIKGNNSYMNILYSLSTDYNNLKKYISENCINFSDISSFPEIKPPEGYFKIFEAASSSSSIASKLIPALLIFAIPIFLGIAYKYSLFGFDKRLHRQYLREKIKKIKREMDHYI</sequence>
<name>A0A081I947_PLAVN</name>
<dbReference type="NCBIfam" id="TIGR01590">
    <property type="entry name" value="yir-bir-cir_Pla"/>
    <property type="match status" value="1"/>
</dbReference>